<organism evidence="1 2">
    <name type="scientific">Aspergillus coremiiformis</name>
    <dbReference type="NCBI Taxonomy" id="138285"/>
    <lineage>
        <taxon>Eukaryota</taxon>
        <taxon>Fungi</taxon>
        <taxon>Dikarya</taxon>
        <taxon>Ascomycota</taxon>
        <taxon>Pezizomycotina</taxon>
        <taxon>Eurotiomycetes</taxon>
        <taxon>Eurotiomycetidae</taxon>
        <taxon>Eurotiales</taxon>
        <taxon>Aspergillaceae</taxon>
        <taxon>Aspergillus</taxon>
        <taxon>Aspergillus subgen. Circumdati</taxon>
    </lineage>
</organism>
<keyword evidence="2" id="KW-1185">Reference proteome</keyword>
<dbReference type="Proteomes" id="UP000327118">
    <property type="component" value="Unassembled WGS sequence"/>
</dbReference>
<accession>A0A5N6ZFP7</accession>
<proteinExistence type="predicted"/>
<evidence type="ECO:0000313" key="1">
    <source>
        <dbReference type="EMBL" id="KAE8354930.1"/>
    </source>
</evidence>
<dbReference type="EMBL" id="ML739062">
    <property type="protein sequence ID" value="KAE8354930.1"/>
    <property type="molecule type" value="Genomic_DNA"/>
</dbReference>
<sequence length="122" mass="13601">MQRSLRVRISSCAVFLPITTEGRISICIIGPVSSKYCTLKDFVISTSTPIVESTKETPVDTSEGFARHKTCIRTSKTCPSFLTAVQTRWIGVKVYQRKPENPLPSCFLFTTSVKLVRGRLIS</sequence>
<name>A0A5N6ZFP7_9EURO</name>
<evidence type="ECO:0000313" key="2">
    <source>
        <dbReference type="Proteomes" id="UP000327118"/>
    </source>
</evidence>
<reference evidence="2" key="1">
    <citation type="submission" date="2019-04" db="EMBL/GenBank/DDBJ databases">
        <title>Friends and foes A comparative genomics studyof 23 Aspergillus species from section Flavi.</title>
        <authorList>
            <consortium name="DOE Joint Genome Institute"/>
            <person name="Kjaerbolling I."/>
            <person name="Vesth T."/>
            <person name="Frisvad J.C."/>
            <person name="Nybo J.L."/>
            <person name="Theobald S."/>
            <person name="Kildgaard S."/>
            <person name="Isbrandt T."/>
            <person name="Kuo A."/>
            <person name="Sato A."/>
            <person name="Lyhne E.K."/>
            <person name="Kogle M.E."/>
            <person name="Wiebenga A."/>
            <person name="Kun R.S."/>
            <person name="Lubbers R.J."/>
            <person name="Makela M.R."/>
            <person name="Barry K."/>
            <person name="Chovatia M."/>
            <person name="Clum A."/>
            <person name="Daum C."/>
            <person name="Haridas S."/>
            <person name="He G."/>
            <person name="LaButti K."/>
            <person name="Lipzen A."/>
            <person name="Mondo S."/>
            <person name="Riley R."/>
            <person name="Salamov A."/>
            <person name="Simmons B.A."/>
            <person name="Magnuson J.K."/>
            <person name="Henrissat B."/>
            <person name="Mortensen U.H."/>
            <person name="Larsen T.O."/>
            <person name="Devries R.P."/>
            <person name="Grigoriev I.V."/>
            <person name="Machida M."/>
            <person name="Baker S.E."/>
            <person name="Andersen M.R."/>
        </authorList>
    </citation>
    <scope>NUCLEOTIDE SEQUENCE [LARGE SCALE GENOMIC DNA]</scope>
    <source>
        <strain evidence="2">CBS 553.77</strain>
    </source>
</reference>
<dbReference type="AlphaFoldDB" id="A0A5N6ZFP7"/>
<protein>
    <submittedName>
        <fullName evidence="1">Uncharacterized protein</fullName>
    </submittedName>
</protein>
<gene>
    <name evidence="1" type="ORF">BDV28DRAFT_66206</name>
</gene>